<comment type="subcellular location">
    <subcellularLocation>
        <location evidence="1">Cell membrane</location>
        <topology evidence="1">Multi-pass membrane protein</topology>
    </subcellularLocation>
</comment>
<dbReference type="PANTHER" id="PTHR30572">
    <property type="entry name" value="MEMBRANE COMPONENT OF TRANSPORTER-RELATED"/>
    <property type="match status" value="1"/>
</dbReference>
<comment type="similarity">
    <text evidence="6">Belongs to the ABC-4 integral membrane protein family.</text>
</comment>
<evidence type="ECO:0000313" key="9">
    <source>
        <dbReference type="EMBL" id="HIX82177.1"/>
    </source>
</evidence>
<evidence type="ECO:0000256" key="1">
    <source>
        <dbReference type="ARBA" id="ARBA00004651"/>
    </source>
</evidence>
<evidence type="ECO:0000313" key="10">
    <source>
        <dbReference type="Proteomes" id="UP000886724"/>
    </source>
</evidence>
<evidence type="ECO:0000256" key="7">
    <source>
        <dbReference type="SAM" id="Phobius"/>
    </source>
</evidence>
<dbReference type="AlphaFoldDB" id="A0A9D1XN95"/>
<dbReference type="EMBL" id="DXET01000212">
    <property type="protein sequence ID" value="HIX82177.1"/>
    <property type="molecule type" value="Genomic_DNA"/>
</dbReference>
<proteinExistence type="inferred from homology"/>
<feature type="transmembrane region" description="Helical" evidence="7">
    <location>
        <begin position="461"/>
        <end position="484"/>
    </location>
</feature>
<gene>
    <name evidence="9" type="ORF">H9980_09450</name>
</gene>
<evidence type="ECO:0000256" key="6">
    <source>
        <dbReference type="ARBA" id="ARBA00038076"/>
    </source>
</evidence>
<comment type="caution">
    <text evidence="9">The sequence shown here is derived from an EMBL/GenBank/DDBJ whole genome shotgun (WGS) entry which is preliminary data.</text>
</comment>
<feature type="transmembrane region" description="Helical" evidence="7">
    <location>
        <begin position="574"/>
        <end position="594"/>
    </location>
</feature>
<organism evidence="9 10">
    <name type="scientific">Candidatus Erysipelatoclostridium merdavium</name>
    <dbReference type="NCBI Taxonomy" id="2838566"/>
    <lineage>
        <taxon>Bacteria</taxon>
        <taxon>Bacillati</taxon>
        <taxon>Bacillota</taxon>
        <taxon>Erysipelotrichia</taxon>
        <taxon>Erysipelotrichales</taxon>
        <taxon>Erysipelotrichales incertae sedis</taxon>
    </lineage>
</organism>
<feature type="transmembrane region" description="Helical" evidence="7">
    <location>
        <begin position="12"/>
        <end position="37"/>
    </location>
</feature>
<dbReference type="InterPro" id="IPR050250">
    <property type="entry name" value="Macrolide_Exporter_MacB"/>
</dbReference>
<dbReference type="Pfam" id="PF02687">
    <property type="entry name" value="FtsX"/>
    <property type="match status" value="1"/>
</dbReference>
<dbReference type="GO" id="GO:0022857">
    <property type="term" value="F:transmembrane transporter activity"/>
    <property type="evidence" value="ECO:0007669"/>
    <property type="project" value="TreeGrafter"/>
</dbReference>
<sequence>MINSIKQMSRAPLKLIALFFMIIISAVLLVVGSTMLINSNKQLNDIEKSCITLATVQQNEDAIEVSSTFDGASKTYRNYKYPIYDSIIPTDILKFDSANYLLEPEKRPFYGAYMEEYNTSRNSTFSDDYTVIEFTPVTNCVPDHPVDVEVTNVLSGELEVGSIISFCDYYNDNPQPLQVQKTYIATVLMKDNNHDDSGGIEWAAYDFAPFTTQHDKNGNLVASDISTVTASIEEVNETFINSNRKEKWQNMCTSFKMLDKTIPVLPTNNLDLLPTFHLKQSSIVDGRKISKKEFDNGEKVCIVSKDFATANNLKIGDEIEMPLYFANYNESPGILFGHDSRLNFSLLNANGDIYPVFSNHKYKIVGIYYTTKVTSINDTTEMGYDQIIIPSKSVKESDENNIADYGVMSNETTSFIIPNGTIEEYQNNFSKLDKSSLLKITFDDMGYTQMKHNLENAKESAYILCAAGIIVTMIIILMVLYFYVIKQKRQIAILRALGTSKRQCYLFILSGLVLWVIMGSIIGSAIGFGLATTNDSYQNNSYFSYEYSLLNYDENNENEIIKPGNDLQPSLVKISILTPVILTSSILFVCLIATNKYLKEDVMQLLLENEVK</sequence>
<evidence type="ECO:0000259" key="8">
    <source>
        <dbReference type="Pfam" id="PF02687"/>
    </source>
</evidence>
<keyword evidence="4 7" id="KW-1133">Transmembrane helix</keyword>
<dbReference type="GO" id="GO:0005886">
    <property type="term" value="C:plasma membrane"/>
    <property type="evidence" value="ECO:0007669"/>
    <property type="project" value="UniProtKB-SubCell"/>
</dbReference>
<evidence type="ECO:0000256" key="2">
    <source>
        <dbReference type="ARBA" id="ARBA00022475"/>
    </source>
</evidence>
<reference evidence="9" key="1">
    <citation type="journal article" date="2021" name="PeerJ">
        <title>Extensive microbial diversity within the chicken gut microbiome revealed by metagenomics and culture.</title>
        <authorList>
            <person name="Gilroy R."/>
            <person name="Ravi A."/>
            <person name="Getino M."/>
            <person name="Pursley I."/>
            <person name="Horton D.L."/>
            <person name="Alikhan N.F."/>
            <person name="Baker D."/>
            <person name="Gharbi K."/>
            <person name="Hall N."/>
            <person name="Watson M."/>
            <person name="Adriaenssens E.M."/>
            <person name="Foster-Nyarko E."/>
            <person name="Jarju S."/>
            <person name="Secka A."/>
            <person name="Antonio M."/>
            <person name="Oren A."/>
            <person name="Chaudhuri R.R."/>
            <person name="La Ragione R."/>
            <person name="Hildebrand F."/>
            <person name="Pallen M.J."/>
        </authorList>
    </citation>
    <scope>NUCLEOTIDE SEQUENCE</scope>
    <source>
        <strain evidence="9">ChiGjej1B1-14440</strain>
    </source>
</reference>
<feature type="transmembrane region" description="Helical" evidence="7">
    <location>
        <begin position="505"/>
        <end position="531"/>
    </location>
</feature>
<evidence type="ECO:0000256" key="3">
    <source>
        <dbReference type="ARBA" id="ARBA00022692"/>
    </source>
</evidence>
<name>A0A9D1XN95_9FIRM</name>
<dbReference type="Proteomes" id="UP000886724">
    <property type="component" value="Unassembled WGS sequence"/>
</dbReference>
<reference evidence="9" key="2">
    <citation type="submission" date="2021-04" db="EMBL/GenBank/DDBJ databases">
        <authorList>
            <person name="Gilroy R."/>
        </authorList>
    </citation>
    <scope>NUCLEOTIDE SEQUENCE</scope>
    <source>
        <strain evidence="9">ChiGjej1B1-14440</strain>
    </source>
</reference>
<feature type="domain" description="ABC3 transporter permease C-terminal" evidence="8">
    <location>
        <begin position="466"/>
        <end position="590"/>
    </location>
</feature>
<evidence type="ECO:0000256" key="4">
    <source>
        <dbReference type="ARBA" id="ARBA00022989"/>
    </source>
</evidence>
<keyword evidence="3 7" id="KW-0812">Transmembrane</keyword>
<evidence type="ECO:0000256" key="5">
    <source>
        <dbReference type="ARBA" id="ARBA00023136"/>
    </source>
</evidence>
<keyword evidence="5 7" id="KW-0472">Membrane</keyword>
<keyword evidence="2" id="KW-1003">Cell membrane</keyword>
<dbReference type="PANTHER" id="PTHR30572:SF4">
    <property type="entry name" value="ABC TRANSPORTER PERMEASE YTRF"/>
    <property type="match status" value="1"/>
</dbReference>
<dbReference type="InterPro" id="IPR003838">
    <property type="entry name" value="ABC3_permease_C"/>
</dbReference>
<protein>
    <submittedName>
        <fullName evidence="9">ABC transporter permease</fullName>
    </submittedName>
</protein>
<accession>A0A9D1XN95</accession>